<reference evidence="4" key="1">
    <citation type="submission" date="2017-01" db="EMBL/GenBank/DDBJ databases">
        <title>Genome Analysis of Deinococcus marmoris KOPRI26562.</title>
        <authorList>
            <person name="Kim J.H."/>
            <person name="Oh H.-M."/>
        </authorList>
    </citation>
    <scope>NUCLEOTIDE SEQUENCE [LARGE SCALE GENOMIC DNA]</scope>
    <source>
        <strain evidence="4">PAMC 26633</strain>
    </source>
</reference>
<dbReference type="SUPFAM" id="SSF55331">
    <property type="entry name" value="Tautomerase/MIF"/>
    <property type="match status" value="1"/>
</dbReference>
<evidence type="ECO:0000259" key="2">
    <source>
        <dbReference type="Pfam" id="PF01361"/>
    </source>
</evidence>
<organism evidence="3 4">
    <name type="scientific">Caballeronia sordidicola</name>
    <name type="common">Burkholderia sordidicola</name>
    <dbReference type="NCBI Taxonomy" id="196367"/>
    <lineage>
        <taxon>Bacteria</taxon>
        <taxon>Pseudomonadati</taxon>
        <taxon>Pseudomonadota</taxon>
        <taxon>Betaproteobacteria</taxon>
        <taxon>Burkholderiales</taxon>
        <taxon>Burkholderiaceae</taxon>
        <taxon>Caballeronia</taxon>
    </lineage>
</organism>
<dbReference type="Pfam" id="PF01361">
    <property type="entry name" value="Tautomerase"/>
    <property type="match status" value="1"/>
</dbReference>
<dbReference type="RefSeq" id="WP_089162139.1">
    <property type="nucleotide sequence ID" value="NZ_MTHB01000119.1"/>
</dbReference>
<dbReference type="InterPro" id="IPR004370">
    <property type="entry name" value="4-OT-like_dom"/>
</dbReference>
<dbReference type="Gene3D" id="3.30.429.10">
    <property type="entry name" value="Macrophage Migration Inhibitory Factor"/>
    <property type="match status" value="1"/>
</dbReference>
<keyword evidence="1" id="KW-0413">Isomerase</keyword>
<name>A0A226X1E1_CABSO</name>
<dbReference type="AlphaFoldDB" id="A0A226X1E1"/>
<gene>
    <name evidence="3" type="ORF">BSU04_20340</name>
</gene>
<evidence type="ECO:0000313" key="3">
    <source>
        <dbReference type="EMBL" id="OXC76708.1"/>
    </source>
</evidence>
<dbReference type="OrthoDB" id="8527422at2"/>
<sequence length="71" mass="7572">MPIVHISLIEGRDDATVKACIKAVARTIHETLGAPLASIRVIATVVPATHWAVGDQTKDETAAAAQQQEER</sequence>
<protein>
    <recommendedName>
        <fullName evidence="2">4-oxalocrotonate tautomerase-like domain-containing protein</fullName>
    </recommendedName>
</protein>
<evidence type="ECO:0000313" key="4">
    <source>
        <dbReference type="Proteomes" id="UP000214720"/>
    </source>
</evidence>
<feature type="domain" description="4-oxalocrotonate tautomerase-like" evidence="2">
    <location>
        <begin position="2"/>
        <end position="57"/>
    </location>
</feature>
<proteinExistence type="predicted"/>
<dbReference type="Proteomes" id="UP000214720">
    <property type="component" value="Unassembled WGS sequence"/>
</dbReference>
<comment type="caution">
    <text evidence="3">The sequence shown here is derived from an EMBL/GenBank/DDBJ whole genome shotgun (WGS) entry which is preliminary data.</text>
</comment>
<dbReference type="InterPro" id="IPR014347">
    <property type="entry name" value="Tautomerase/MIF_sf"/>
</dbReference>
<evidence type="ECO:0000256" key="1">
    <source>
        <dbReference type="ARBA" id="ARBA00023235"/>
    </source>
</evidence>
<dbReference type="EMBL" id="MTHB01000119">
    <property type="protein sequence ID" value="OXC76708.1"/>
    <property type="molecule type" value="Genomic_DNA"/>
</dbReference>
<dbReference type="GO" id="GO:0016853">
    <property type="term" value="F:isomerase activity"/>
    <property type="evidence" value="ECO:0007669"/>
    <property type="project" value="UniProtKB-KW"/>
</dbReference>
<accession>A0A226X1E1</accession>